<dbReference type="GO" id="GO:0009088">
    <property type="term" value="P:threonine biosynthetic process"/>
    <property type="evidence" value="ECO:0007669"/>
    <property type="project" value="UniProtKB-UniPathway"/>
</dbReference>
<reference evidence="19 22" key="2">
    <citation type="submission" date="2011-04" db="EMBL/GenBank/DDBJ databases">
        <title>The complete genome of Selenomonas sputigena DSM 20758.</title>
        <authorList>
            <consortium name="US DOE Joint Genome Institute (JGI-PGF)"/>
            <person name="Lucas S."/>
            <person name="Copeland A."/>
            <person name="Lapidus A."/>
            <person name="Bruce D."/>
            <person name="Goodwin L."/>
            <person name="Pitluck S."/>
            <person name="Peters L."/>
            <person name="Kyrpides N."/>
            <person name="Mavromatis K."/>
            <person name="Ivanova N."/>
            <person name="Ovchinnikova G."/>
            <person name="Teshima H."/>
            <person name="Detter J.C."/>
            <person name="Tapia R."/>
            <person name="Han C."/>
            <person name="Land M."/>
            <person name="Hauser L."/>
            <person name="Markowitz V."/>
            <person name="Cheng J.-F."/>
            <person name="Hugenholtz P."/>
            <person name="Woyke T."/>
            <person name="Wu D."/>
            <person name="Gronow S."/>
            <person name="Wellnitz S."/>
            <person name="Schneider S."/>
            <person name="Klenk H.-P."/>
            <person name="Eisen J.A."/>
        </authorList>
    </citation>
    <scope>NUCLEOTIDE SEQUENCE [LARGE SCALE GENOMIC DNA]</scope>
    <source>
        <strain evidence="19">ATCC 35185</strain>
        <strain evidence="22">ATCC 35185 / DSM 20758 / VPI D19B-28</strain>
    </source>
</reference>
<keyword evidence="22" id="KW-1185">Reference proteome</keyword>
<dbReference type="PROSITE" id="PS51671">
    <property type="entry name" value="ACT"/>
    <property type="match status" value="1"/>
</dbReference>
<feature type="binding site" evidence="15">
    <location>
        <position position="110"/>
    </location>
    <ligand>
        <name>NADPH</name>
        <dbReference type="ChEBI" id="CHEBI:57783"/>
    </ligand>
</feature>
<dbReference type="AlphaFoldDB" id="C9LTI1"/>
<evidence type="ECO:0000313" key="21">
    <source>
        <dbReference type="Proteomes" id="UP000003505"/>
    </source>
</evidence>
<comment type="pathway">
    <text evidence="3 16">Amino-acid biosynthesis; L-methionine biosynthesis via de novo pathway; L-homoserine from L-aspartate: step 3/3.</text>
</comment>
<feature type="active site" description="Proton donor" evidence="14">
    <location>
        <position position="210"/>
    </location>
</feature>
<evidence type="ECO:0000256" key="13">
    <source>
        <dbReference type="ARBA" id="ARBA00048841"/>
    </source>
</evidence>
<evidence type="ECO:0000256" key="11">
    <source>
        <dbReference type="ARBA" id="ARBA00023053"/>
    </source>
</evidence>
<dbReference type="InterPro" id="IPR001342">
    <property type="entry name" value="HDH_cat"/>
</dbReference>
<dbReference type="InterPro" id="IPR016204">
    <property type="entry name" value="HDH"/>
</dbReference>
<evidence type="ECO:0000313" key="22">
    <source>
        <dbReference type="Proteomes" id="UP000011124"/>
    </source>
</evidence>
<dbReference type="InterPro" id="IPR002912">
    <property type="entry name" value="ACT_dom"/>
</dbReference>
<dbReference type="EMBL" id="CP002637">
    <property type="protein sequence ID" value="AEC00198.1"/>
    <property type="molecule type" value="Genomic_DNA"/>
</dbReference>
<keyword evidence="11" id="KW-0915">Sodium</keyword>
<dbReference type="GO" id="GO:0009086">
    <property type="term" value="P:methionine biosynthetic process"/>
    <property type="evidence" value="ECO:0007669"/>
    <property type="project" value="UniProtKB-KW"/>
</dbReference>
<evidence type="ECO:0000259" key="18">
    <source>
        <dbReference type="PROSITE" id="PS51671"/>
    </source>
</evidence>
<reference evidence="20 21" key="1">
    <citation type="submission" date="2009-09" db="EMBL/GenBank/DDBJ databases">
        <authorList>
            <person name="Weinstock G."/>
            <person name="Sodergren E."/>
            <person name="Clifton S."/>
            <person name="Fulton L."/>
            <person name="Fulton B."/>
            <person name="Courtney L."/>
            <person name="Fronick C."/>
            <person name="Harrison M."/>
            <person name="Strong C."/>
            <person name="Farmer C."/>
            <person name="Delahaunty K."/>
            <person name="Markovic C."/>
            <person name="Hall O."/>
            <person name="Minx P."/>
            <person name="Tomlinson C."/>
            <person name="Mitreva M."/>
            <person name="Nelson J."/>
            <person name="Hou S."/>
            <person name="Wollam A."/>
            <person name="Pepin K.H."/>
            <person name="Johnson M."/>
            <person name="Bhonagiri V."/>
            <person name="Nash W.E."/>
            <person name="Warren W."/>
            <person name="Chinwalla A."/>
            <person name="Mardis E.R."/>
            <person name="Wilson R.K."/>
        </authorList>
    </citation>
    <scope>NUCLEOTIDE SEQUENCE [LARGE SCALE GENOMIC DNA]</scope>
    <source>
        <strain evidence="20">ATCC 35185</strain>
        <strain evidence="21">ATCC 35185 / DSM 20758 / VPI D19B-28</strain>
    </source>
</reference>
<dbReference type="EMBL" id="ACKP02000015">
    <property type="protein sequence ID" value="EEX77715.1"/>
    <property type="molecule type" value="Genomic_DNA"/>
</dbReference>
<comment type="cofactor">
    <cofactor evidence="1">
        <name>a metal cation</name>
        <dbReference type="ChEBI" id="CHEBI:25213"/>
    </cofactor>
</comment>
<evidence type="ECO:0000256" key="14">
    <source>
        <dbReference type="PIRSR" id="PIRSR000098-1"/>
    </source>
</evidence>
<dbReference type="InterPro" id="IPR005106">
    <property type="entry name" value="Asp/hSer_DH_NAD-bd"/>
</dbReference>
<evidence type="ECO:0000256" key="9">
    <source>
        <dbReference type="ARBA" id="ARBA00022857"/>
    </source>
</evidence>
<dbReference type="Proteomes" id="UP000003505">
    <property type="component" value="Unassembled WGS sequence"/>
</dbReference>
<dbReference type="EC" id="1.1.1.3" evidence="5 16"/>
<comment type="pathway">
    <text evidence="2 16">Amino-acid biosynthesis; L-threonine biosynthesis; L-threonine from L-aspartate: step 3/5.</text>
</comment>
<evidence type="ECO:0000256" key="7">
    <source>
        <dbReference type="ARBA" id="ARBA00022605"/>
    </source>
</evidence>
<dbReference type="InterPro" id="IPR019811">
    <property type="entry name" value="HDH_CS"/>
</dbReference>
<dbReference type="InterPro" id="IPR036291">
    <property type="entry name" value="NAD(P)-bd_dom_sf"/>
</dbReference>
<evidence type="ECO:0000256" key="15">
    <source>
        <dbReference type="PIRSR" id="PIRSR000098-2"/>
    </source>
</evidence>
<dbReference type="OrthoDB" id="9808167at2"/>
<protein>
    <recommendedName>
        <fullName evidence="6 16">Homoserine dehydrogenase</fullName>
        <ecNumber evidence="5 16">1.1.1.3</ecNumber>
    </recommendedName>
</protein>
<evidence type="ECO:0000256" key="5">
    <source>
        <dbReference type="ARBA" id="ARBA00013213"/>
    </source>
</evidence>
<dbReference type="Proteomes" id="UP000011124">
    <property type="component" value="Chromosome"/>
</dbReference>
<keyword evidence="12 16" id="KW-0486">Methionine biosynthesis</keyword>
<feature type="binding site" evidence="15">
    <location>
        <position position="195"/>
    </location>
    <ligand>
        <name>L-homoserine</name>
        <dbReference type="ChEBI" id="CHEBI:57476"/>
    </ligand>
</feature>
<name>C9LTI1_SELS3</name>
<evidence type="ECO:0000256" key="17">
    <source>
        <dbReference type="RuleBase" id="RU004171"/>
    </source>
</evidence>
<evidence type="ECO:0000256" key="12">
    <source>
        <dbReference type="ARBA" id="ARBA00023167"/>
    </source>
</evidence>
<dbReference type="PANTHER" id="PTHR43331">
    <property type="entry name" value="HOMOSERINE DEHYDROGENASE"/>
    <property type="match status" value="1"/>
</dbReference>
<evidence type="ECO:0000256" key="16">
    <source>
        <dbReference type="RuleBase" id="RU000579"/>
    </source>
</evidence>
<dbReference type="UniPathway" id="UPA00050">
    <property type="reaction ID" value="UER00063"/>
</dbReference>
<accession>C9LTI1</accession>
<dbReference type="SUPFAM" id="SSF55021">
    <property type="entry name" value="ACT-like"/>
    <property type="match status" value="1"/>
</dbReference>
<sequence>MMKGEEMKEIKIGMLGFGTVGTGVVRVLRENEREITAKAGVKLTLKSVLVRDAKKERPYMEGLHLTENVDEILNDEEIDIVIELLGGIHPAREYMLVAMEKGKNVVTANKDVVAQFGKDMFEAMEKYGVDFHFEASVGGGIPIVMPLKQCLTANRVTEIMGIINGTTNYMLSQMAENGSDYDSVLKEAQAKGYAEANPAADVEGLDAARKIAILASIAFNTRIRFEDVSVEGITKVTPEDIEYAKALGYVVKLLAIGRDCGEAGVDVRVHPVFLPKAHPLASVNDVYNAIFVRGNAIGEAMFYGRGAGSLPTASAVVADVIDIARDMQLDTFGRLHCTCYAHKSLCPVEETKASYYVRLLVDDEPGVLAAIATAFGNHKVSLKSVIQTRRYKERAEIVAVTHVVKHRKMQEAAADLEKLAVVSEIRSIIRVENPQEDGAC</sequence>
<evidence type="ECO:0000256" key="10">
    <source>
        <dbReference type="ARBA" id="ARBA00023002"/>
    </source>
</evidence>
<dbReference type="HOGENOM" id="CLU_009116_1_0_9"/>
<evidence type="ECO:0000256" key="4">
    <source>
        <dbReference type="ARBA" id="ARBA00006753"/>
    </source>
</evidence>
<gene>
    <name evidence="19" type="ordered locus">Selsp_1239</name>
    <name evidence="20" type="ORF">SELSPUOL_00992</name>
</gene>
<dbReference type="UniPathway" id="UPA00051">
    <property type="reaction ID" value="UER00465"/>
</dbReference>
<dbReference type="Gene3D" id="3.30.70.260">
    <property type="match status" value="1"/>
</dbReference>
<dbReference type="SUPFAM" id="SSF55347">
    <property type="entry name" value="Glyceraldehyde-3-phosphate dehydrogenase-like, C-terminal domain"/>
    <property type="match status" value="1"/>
</dbReference>
<dbReference type="eggNOG" id="COG0460">
    <property type="taxonomic scope" value="Bacteria"/>
</dbReference>
<dbReference type="FunFam" id="3.30.360.10:FF:000005">
    <property type="entry name" value="Homoserine dehydrogenase"/>
    <property type="match status" value="1"/>
</dbReference>
<dbReference type="Gene3D" id="3.40.50.720">
    <property type="entry name" value="NAD(P)-binding Rossmann-like Domain"/>
    <property type="match status" value="1"/>
</dbReference>
<dbReference type="PANTHER" id="PTHR43331:SF1">
    <property type="entry name" value="HOMOSERINE DEHYDROGENASE"/>
    <property type="match status" value="1"/>
</dbReference>
<dbReference type="STRING" id="546271.Selsp_1239"/>
<organism evidence="20 21">
    <name type="scientific">Selenomonas sputigena (strain ATCC 35185 / DSM 20758 / CCUG 44933 / VPI D19B-28)</name>
    <dbReference type="NCBI Taxonomy" id="546271"/>
    <lineage>
        <taxon>Bacteria</taxon>
        <taxon>Bacillati</taxon>
        <taxon>Bacillota</taxon>
        <taxon>Negativicutes</taxon>
        <taxon>Selenomonadales</taxon>
        <taxon>Selenomonadaceae</taxon>
        <taxon>Selenomonas</taxon>
    </lineage>
</organism>
<dbReference type="RefSeq" id="WP_006192227.1">
    <property type="nucleotide sequence ID" value="NC_015437.1"/>
</dbReference>
<evidence type="ECO:0000256" key="3">
    <source>
        <dbReference type="ARBA" id="ARBA00005062"/>
    </source>
</evidence>
<dbReference type="GO" id="GO:0004412">
    <property type="term" value="F:homoserine dehydrogenase activity"/>
    <property type="evidence" value="ECO:0007669"/>
    <property type="project" value="UniProtKB-EC"/>
</dbReference>
<dbReference type="InterPro" id="IPR045865">
    <property type="entry name" value="ACT-like_dom_sf"/>
</dbReference>
<dbReference type="GO" id="GO:0050661">
    <property type="term" value="F:NADP binding"/>
    <property type="evidence" value="ECO:0007669"/>
    <property type="project" value="InterPro"/>
</dbReference>
<evidence type="ECO:0000256" key="1">
    <source>
        <dbReference type="ARBA" id="ARBA00001920"/>
    </source>
</evidence>
<dbReference type="SUPFAM" id="SSF51735">
    <property type="entry name" value="NAD(P)-binding Rossmann-fold domains"/>
    <property type="match status" value="1"/>
</dbReference>
<proteinExistence type="inferred from homology"/>
<keyword evidence="9 15" id="KW-0521">NADP</keyword>
<evidence type="ECO:0000313" key="20">
    <source>
        <dbReference type="EMBL" id="EEX77715.1"/>
    </source>
</evidence>
<evidence type="ECO:0000256" key="2">
    <source>
        <dbReference type="ARBA" id="ARBA00005056"/>
    </source>
</evidence>
<dbReference type="PROSITE" id="PS01042">
    <property type="entry name" value="HOMOSER_DHGENASE"/>
    <property type="match status" value="1"/>
</dbReference>
<dbReference type="Pfam" id="PF01842">
    <property type="entry name" value="ACT"/>
    <property type="match status" value="1"/>
</dbReference>
<evidence type="ECO:0000256" key="6">
    <source>
        <dbReference type="ARBA" id="ARBA00013376"/>
    </source>
</evidence>
<evidence type="ECO:0000313" key="19">
    <source>
        <dbReference type="EMBL" id="AEC00198.1"/>
    </source>
</evidence>
<dbReference type="KEGG" id="ssg:Selsp_1239"/>
<dbReference type="NCBIfam" id="NF004976">
    <property type="entry name" value="PRK06349.1"/>
    <property type="match status" value="1"/>
</dbReference>
<dbReference type="Pfam" id="PF00742">
    <property type="entry name" value="Homoserine_dh"/>
    <property type="match status" value="1"/>
</dbReference>
<feature type="domain" description="ACT" evidence="18">
    <location>
        <begin position="356"/>
        <end position="430"/>
    </location>
</feature>
<evidence type="ECO:0000256" key="8">
    <source>
        <dbReference type="ARBA" id="ARBA00022697"/>
    </source>
</evidence>
<comment type="similarity">
    <text evidence="4 17">Belongs to the homoserine dehydrogenase family.</text>
</comment>
<feature type="binding site" evidence="15">
    <location>
        <begin position="15"/>
        <end position="22"/>
    </location>
    <ligand>
        <name>NADP(+)</name>
        <dbReference type="ChEBI" id="CHEBI:58349"/>
    </ligand>
</feature>
<dbReference type="Gene3D" id="3.30.360.10">
    <property type="entry name" value="Dihydrodipicolinate Reductase, domain 2"/>
    <property type="match status" value="1"/>
</dbReference>
<keyword evidence="7 16" id="KW-0028">Amino-acid biosynthesis</keyword>
<dbReference type="Pfam" id="PF03447">
    <property type="entry name" value="NAD_binding_3"/>
    <property type="match status" value="1"/>
</dbReference>
<dbReference type="PIRSF" id="PIRSF000098">
    <property type="entry name" value="Homoser_dehydrog"/>
    <property type="match status" value="1"/>
</dbReference>
<keyword evidence="10 16" id="KW-0560">Oxidoreductase</keyword>
<dbReference type="CDD" id="cd04881">
    <property type="entry name" value="ACT_HSDH-Hom"/>
    <property type="match status" value="1"/>
</dbReference>
<keyword evidence="8 16" id="KW-0791">Threonine biosynthesis</keyword>
<comment type="catalytic activity">
    <reaction evidence="13">
        <text>L-homoserine + NADP(+) = L-aspartate 4-semialdehyde + NADPH + H(+)</text>
        <dbReference type="Rhea" id="RHEA:15761"/>
        <dbReference type="ChEBI" id="CHEBI:15378"/>
        <dbReference type="ChEBI" id="CHEBI:57476"/>
        <dbReference type="ChEBI" id="CHEBI:57783"/>
        <dbReference type="ChEBI" id="CHEBI:58349"/>
        <dbReference type="ChEBI" id="CHEBI:537519"/>
        <dbReference type="EC" id="1.1.1.3"/>
    </reaction>
    <physiologicalReaction direction="right-to-left" evidence="13">
        <dbReference type="Rhea" id="RHEA:15763"/>
    </physiologicalReaction>
</comment>